<evidence type="ECO:0000313" key="3">
    <source>
        <dbReference type="Proteomes" id="UP000314294"/>
    </source>
</evidence>
<accession>A0A4Z2GMA7</accession>
<gene>
    <name evidence="2" type="ORF">EYF80_035127</name>
</gene>
<dbReference type="Proteomes" id="UP000314294">
    <property type="component" value="Unassembled WGS sequence"/>
</dbReference>
<name>A0A4Z2GMA7_9TELE</name>
<dbReference type="AlphaFoldDB" id="A0A4Z2GMA7"/>
<keyword evidence="1" id="KW-0812">Transmembrane</keyword>
<proteinExistence type="predicted"/>
<dbReference type="EMBL" id="SRLO01000478">
    <property type="protein sequence ID" value="TNN54646.1"/>
    <property type="molecule type" value="Genomic_DNA"/>
</dbReference>
<feature type="transmembrane region" description="Helical" evidence="1">
    <location>
        <begin position="43"/>
        <end position="64"/>
    </location>
</feature>
<keyword evidence="3" id="KW-1185">Reference proteome</keyword>
<evidence type="ECO:0000256" key="1">
    <source>
        <dbReference type="SAM" id="Phobius"/>
    </source>
</evidence>
<comment type="caution">
    <text evidence="2">The sequence shown here is derived from an EMBL/GenBank/DDBJ whole genome shotgun (WGS) entry which is preliminary data.</text>
</comment>
<sequence length="168" mass="18864">MTKQTAQQCSFLCSHTTCTEAAAAAEDGDSNQRAHSKQRRLNGIFFLVLLFTCTATSIFSSWGLNTTLLRAALALISTVGRSQQLEGWRGGGVERWRAGDLERWRAGEVERWRSGEVEGWRVYSVYSVYCVYNAGVSNLPFMDKKIHVSVVLLSLKQPECRENPQSLR</sequence>
<reference evidence="2 3" key="1">
    <citation type="submission" date="2019-03" db="EMBL/GenBank/DDBJ databases">
        <title>First draft genome of Liparis tanakae, snailfish: a comprehensive survey of snailfish specific genes.</title>
        <authorList>
            <person name="Kim W."/>
            <person name="Song I."/>
            <person name="Jeong J.-H."/>
            <person name="Kim D."/>
            <person name="Kim S."/>
            <person name="Ryu S."/>
            <person name="Song J.Y."/>
            <person name="Lee S.K."/>
        </authorList>
    </citation>
    <scope>NUCLEOTIDE SEQUENCE [LARGE SCALE GENOMIC DNA]</scope>
    <source>
        <tissue evidence="2">Muscle</tissue>
    </source>
</reference>
<evidence type="ECO:0000313" key="2">
    <source>
        <dbReference type="EMBL" id="TNN54646.1"/>
    </source>
</evidence>
<protein>
    <submittedName>
        <fullName evidence="2">Uncharacterized protein</fullName>
    </submittedName>
</protein>
<keyword evidence="1" id="KW-1133">Transmembrane helix</keyword>
<keyword evidence="1" id="KW-0472">Membrane</keyword>
<organism evidence="2 3">
    <name type="scientific">Liparis tanakae</name>
    <name type="common">Tanaka's snailfish</name>
    <dbReference type="NCBI Taxonomy" id="230148"/>
    <lineage>
        <taxon>Eukaryota</taxon>
        <taxon>Metazoa</taxon>
        <taxon>Chordata</taxon>
        <taxon>Craniata</taxon>
        <taxon>Vertebrata</taxon>
        <taxon>Euteleostomi</taxon>
        <taxon>Actinopterygii</taxon>
        <taxon>Neopterygii</taxon>
        <taxon>Teleostei</taxon>
        <taxon>Neoteleostei</taxon>
        <taxon>Acanthomorphata</taxon>
        <taxon>Eupercaria</taxon>
        <taxon>Perciformes</taxon>
        <taxon>Cottioidei</taxon>
        <taxon>Cottales</taxon>
        <taxon>Liparidae</taxon>
        <taxon>Liparis</taxon>
    </lineage>
</organism>